<dbReference type="Proteomes" id="UP000037069">
    <property type="component" value="Unassembled WGS sequence"/>
</dbReference>
<evidence type="ECO:0000313" key="3">
    <source>
        <dbReference type="Proteomes" id="UP000037069"/>
    </source>
</evidence>
<dbReference type="AlphaFoldDB" id="A0A0L0CFG8"/>
<accession>A0A0L0CFG8</accession>
<comment type="caution">
    <text evidence="2">The sequence shown here is derived from an EMBL/GenBank/DDBJ whole genome shotgun (WGS) entry which is preliminary data.</text>
</comment>
<keyword evidence="1" id="KW-0472">Membrane</keyword>
<keyword evidence="1" id="KW-1133">Transmembrane helix</keyword>
<name>A0A0L0CFG8_LUCCU</name>
<protein>
    <submittedName>
        <fullName evidence="2">Uncharacterized protein</fullName>
    </submittedName>
</protein>
<gene>
    <name evidence="2" type="ORF">FF38_13927</name>
</gene>
<reference evidence="2 3" key="1">
    <citation type="journal article" date="2015" name="Nat. Commun.">
        <title>Lucilia cuprina genome unlocks parasitic fly biology to underpin future interventions.</title>
        <authorList>
            <person name="Anstead C.A."/>
            <person name="Korhonen P.K."/>
            <person name="Young N.D."/>
            <person name="Hall R.S."/>
            <person name="Jex A.R."/>
            <person name="Murali S.C."/>
            <person name="Hughes D.S."/>
            <person name="Lee S.F."/>
            <person name="Perry T."/>
            <person name="Stroehlein A.J."/>
            <person name="Ansell B.R."/>
            <person name="Breugelmans B."/>
            <person name="Hofmann A."/>
            <person name="Qu J."/>
            <person name="Dugan S."/>
            <person name="Lee S.L."/>
            <person name="Chao H."/>
            <person name="Dinh H."/>
            <person name="Han Y."/>
            <person name="Doddapaneni H.V."/>
            <person name="Worley K.C."/>
            <person name="Muzny D.M."/>
            <person name="Ioannidis P."/>
            <person name="Waterhouse R.M."/>
            <person name="Zdobnov E.M."/>
            <person name="James P.J."/>
            <person name="Bagnall N.H."/>
            <person name="Kotze A.C."/>
            <person name="Gibbs R.A."/>
            <person name="Richards S."/>
            <person name="Batterham P."/>
            <person name="Gasser R.B."/>
        </authorList>
    </citation>
    <scope>NUCLEOTIDE SEQUENCE [LARGE SCALE GENOMIC DNA]</scope>
    <source>
        <strain evidence="2 3">LS</strain>
        <tissue evidence="2">Full body</tissue>
    </source>
</reference>
<dbReference type="EMBL" id="JRES01000440">
    <property type="protein sequence ID" value="KNC31158.1"/>
    <property type="molecule type" value="Genomic_DNA"/>
</dbReference>
<feature type="transmembrane region" description="Helical" evidence="1">
    <location>
        <begin position="6"/>
        <end position="24"/>
    </location>
</feature>
<evidence type="ECO:0000256" key="1">
    <source>
        <dbReference type="SAM" id="Phobius"/>
    </source>
</evidence>
<proteinExistence type="predicted"/>
<organism evidence="2 3">
    <name type="scientific">Lucilia cuprina</name>
    <name type="common">Green bottle fly</name>
    <name type="synonym">Australian sheep blowfly</name>
    <dbReference type="NCBI Taxonomy" id="7375"/>
    <lineage>
        <taxon>Eukaryota</taxon>
        <taxon>Metazoa</taxon>
        <taxon>Ecdysozoa</taxon>
        <taxon>Arthropoda</taxon>
        <taxon>Hexapoda</taxon>
        <taxon>Insecta</taxon>
        <taxon>Pterygota</taxon>
        <taxon>Neoptera</taxon>
        <taxon>Endopterygota</taxon>
        <taxon>Diptera</taxon>
        <taxon>Brachycera</taxon>
        <taxon>Muscomorpha</taxon>
        <taxon>Oestroidea</taxon>
        <taxon>Calliphoridae</taxon>
        <taxon>Luciliinae</taxon>
        <taxon>Lucilia</taxon>
    </lineage>
</organism>
<keyword evidence="3" id="KW-1185">Reference proteome</keyword>
<sequence length="126" mass="14983">MNFAFSTIFTFVNLLLLYFTTVPLNNYSIKISGCDSVVLTQRSYYSRGSLEFICAWEGRKYQFELTTLMPNQNKFRISTTMQQQQIRSHYHRFFAPERLGVQRKRLRIVNSTTQTLYVSLLQQHQH</sequence>
<evidence type="ECO:0000313" key="2">
    <source>
        <dbReference type="EMBL" id="KNC31158.1"/>
    </source>
</evidence>
<keyword evidence="1" id="KW-0812">Transmembrane</keyword>